<protein>
    <submittedName>
        <fullName evidence="1">Uncharacterized protein</fullName>
    </submittedName>
</protein>
<dbReference type="EMBL" id="CP018153">
    <property type="protein sequence ID" value="APG59890.1"/>
    <property type="molecule type" value="Genomic_DNA"/>
</dbReference>
<evidence type="ECO:0000313" key="2">
    <source>
        <dbReference type="Proteomes" id="UP000182510"/>
    </source>
</evidence>
<proteinExistence type="predicted"/>
<evidence type="ECO:0000313" key="1">
    <source>
        <dbReference type="EMBL" id="APG59890.1"/>
    </source>
</evidence>
<gene>
    <name evidence="1" type="ORF">LPB144_05445</name>
</gene>
<dbReference type="Proteomes" id="UP000182510">
    <property type="component" value="Chromosome"/>
</dbReference>
<dbReference type="STRING" id="1913577.LPB144_05445"/>
<dbReference type="KEGG" id="grl:LPB144_05445"/>
<keyword evidence="2" id="KW-1185">Reference proteome</keyword>
<accession>A0A1L3J455</accession>
<name>A0A1L3J455_9FLAO</name>
<dbReference type="PROSITE" id="PS51257">
    <property type="entry name" value="PROKAR_LIPOPROTEIN"/>
    <property type="match status" value="1"/>
</dbReference>
<dbReference type="AlphaFoldDB" id="A0A1L3J455"/>
<reference evidence="1 2" key="1">
    <citation type="submission" date="2016-11" db="EMBL/GenBank/DDBJ databases">
        <title>Gramella sp. LPB0144 isolated from marine environment.</title>
        <authorList>
            <person name="Kim E."/>
            <person name="Yi H."/>
        </authorList>
    </citation>
    <scope>NUCLEOTIDE SEQUENCE [LARGE SCALE GENOMIC DNA]</scope>
    <source>
        <strain evidence="1 2">LPB0144</strain>
    </source>
</reference>
<organism evidence="1 2">
    <name type="scientific">Christiangramia salexigens</name>
    <dbReference type="NCBI Taxonomy" id="1913577"/>
    <lineage>
        <taxon>Bacteria</taxon>
        <taxon>Pseudomonadati</taxon>
        <taxon>Bacteroidota</taxon>
        <taxon>Flavobacteriia</taxon>
        <taxon>Flavobacteriales</taxon>
        <taxon>Flavobacteriaceae</taxon>
        <taxon>Christiangramia</taxon>
    </lineage>
</organism>
<dbReference type="OrthoDB" id="599464at2"/>
<dbReference type="RefSeq" id="WP_072552540.1">
    <property type="nucleotide sequence ID" value="NZ_CP018153.1"/>
</dbReference>
<sequence length="310" mass="33758">MKKLILLSFVVLAFTSCSKEMEDEFIDQSSKVLDLVASNPGIVEHSFGGAGYVKVSNDGTNFYVEFIANSGHKLLNSRLDIVSQPSDFATNGGNNLPPGQMGNVHHTGGGVSSYTYEFLMSDYADCVYIAPWAIFSGGGNDTRHYAGDILGGKDDKNNAWSYFKYGECSIDDEVVACNSTYMLSAPATTLNTFYREKPSTSNWGWYQYYNNAPTSSQTFDVWTGAGGNDTSKGFRAGTVTIAVNEGVVTATPNWIHGGFSNEIHLNVSETMPAKRPAPGKFVNSGDTNKDGKFVVIFHSRTCWINLVPRS</sequence>